<sequence>MKGPLGTGLQGGAASGTSEGREGSGSDERPAPYDWYVLIVLTVIFLLASVDRSLVSVVMEPIRHEFGLTDAQLGFLAGLAFGIPYALASLPFGLLIDRINRRKFLASMLALWSLLTGLCGLAQSYLQLVLLRMLVGVAEAGFPAAQSMISDYFPARRRPMALGVFMSGGSVAFVLSFALGGWFADEWGWRTVFFAAGPPGLLIALLFYLTVREPERGRMDGRARTADPEAPSFWQAMRFLMSSPAFRHLFIGYALVAATTSSFWSWIGSLLIRVHGLEVREAGLYIAFGAGIFGFVGALLGAVATGYIGRRGLRPVLTFVASMAVLLSPFGIAMALSPTLQTAIACMIVTSILKSCYTGPAQGIILSLAKTRMRGVAASLVNVAGTLLGFGVGPLLAGAISYVLGGGSSIRYGLAALFLMNVWAGLHFWMARRTVEEEVRVARAEI</sequence>
<feature type="transmembrane region" description="Helical" evidence="7">
    <location>
        <begin position="35"/>
        <end position="55"/>
    </location>
</feature>
<evidence type="ECO:0000256" key="7">
    <source>
        <dbReference type="SAM" id="Phobius"/>
    </source>
</evidence>
<feature type="transmembrane region" description="Helical" evidence="7">
    <location>
        <begin position="161"/>
        <end position="183"/>
    </location>
</feature>
<evidence type="ECO:0000256" key="1">
    <source>
        <dbReference type="ARBA" id="ARBA00004141"/>
    </source>
</evidence>
<dbReference type="PANTHER" id="PTHR23505:SF79">
    <property type="entry name" value="PROTEIN SPINSTER"/>
    <property type="match status" value="1"/>
</dbReference>
<dbReference type="InterPro" id="IPR036259">
    <property type="entry name" value="MFS_trans_sf"/>
</dbReference>
<dbReference type="SUPFAM" id="SSF103473">
    <property type="entry name" value="MFS general substrate transporter"/>
    <property type="match status" value="1"/>
</dbReference>
<keyword evidence="4 7" id="KW-1133">Transmembrane helix</keyword>
<feature type="transmembrane region" description="Helical" evidence="7">
    <location>
        <begin position="250"/>
        <end position="272"/>
    </location>
</feature>
<protein>
    <submittedName>
        <fullName evidence="9">Predicted arabinose efflux permease, MFS family</fullName>
    </submittedName>
</protein>
<name>A0A1T5GXF2_9SPHN</name>
<reference evidence="10" key="1">
    <citation type="submission" date="2017-02" db="EMBL/GenBank/DDBJ databases">
        <authorList>
            <person name="Varghese N."/>
            <person name="Submissions S."/>
        </authorList>
    </citation>
    <scope>NUCLEOTIDE SEQUENCE [LARGE SCALE GENOMIC DNA]</scope>
    <source>
        <strain evidence="10">UM2</strain>
    </source>
</reference>
<feature type="transmembrane region" description="Helical" evidence="7">
    <location>
        <begin position="189"/>
        <end position="209"/>
    </location>
</feature>
<dbReference type="Pfam" id="PF07690">
    <property type="entry name" value="MFS_1"/>
    <property type="match status" value="1"/>
</dbReference>
<evidence type="ECO:0000259" key="8">
    <source>
        <dbReference type="PROSITE" id="PS50850"/>
    </source>
</evidence>
<feature type="transmembrane region" description="Helical" evidence="7">
    <location>
        <begin position="380"/>
        <end position="404"/>
    </location>
</feature>
<feature type="compositionally biased region" description="Basic and acidic residues" evidence="6">
    <location>
        <begin position="19"/>
        <end position="28"/>
    </location>
</feature>
<dbReference type="InterPro" id="IPR020846">
    <property type="entry name" value="MFS_dom"/>
</dbReference>
<feature type="transmembrane region" description="Helical" evidence="7">
    <location>
        <begin position="316"/>
        <end position="336"/>
    </location>
</feature>
<dbReference type="GO" id="GO:0022857">
    <property type="term" value="F:transmembrane transporter activity"/>
    <property type="evidence" value="ECO:0007669"/>
    <property type="project" value="InterPro"/>
</dbReference>
<dbReference type="PANTHER" id="PTHR23505">
    <property type="entry name" value="SPINSTER"/>
    <property type="match status" value="1"/>
</dbReference>
<dbReference type="Proteomes" id="UP000189818">
    <property type="component" value="Unassembled WGS sequence"/>
</dbReference>
<evidence type="ECO:0000313" key="10">
    <source>
        <dbReference type="Proteomes" id="UP000189818"/>
    </source>
</evidence>
<dbReference type="STRING" id="439228.SAMN06295920_1238"/>
<evidence type="ECO:0000256" key="3">
    <source>
        <dbReference type="ARBA" id="ARBA00022692"/>
    </source>
</evidence>
<dbReference type="CDD" id="cd17328">
    <property type="entry name" value="MFS_spinster_like"/>
    <property type="match status" value="1"/>
</dbReference>
<feature type="transmembrane region" description="Helical" evidence="7">
    <location>
        <begin position="342"/>
        <end position="368"/>
    </location>
</feature>
<feature type="transmembrane region" description="Helical" evidence="7">
    <location>
        <begin position="75"/>
        <end position="97"/>
    </location>
</feature>
<gene>
    <name evidence="9" type="ORF">SAMN06295920_1238</name>
</gene>
<dbReference type="AlphaFoldDB" id="A0A1T5GXF2"/>
<evidence type="ECO:0000313" key="9">
    <source>
        <dbReference type="EMBL" id="SKC13058.1"/>
    </source>
</evidence>
<dbReference type="GO" id="GO:0016020">
    <property type="term" value="C:membrane"/>
    <property type="evidence" value="ECO:0007669"/>
    <property type="project" value="UniProtKB-SubCell"/>
</dbReference>
<evidence type="ECO:0000256" key="6">
    <source>
        <dbReference type="SAM" id="MobiDB-lite"/>
    </source>
</evidence>
<evidence type="ECO:0000256" key="4">
    <source>
        <dbReference type="ARBA" id="ARBA00022989"/>
    </source>
</evidence>
<dbReference type="InterPro" id="IPR044770">
    <property type="entry name" value="MFS_spinster-like"/>
</dbReference>
<organism evidence="9 10">
    <name type="scientific">Rhizorhabdus histidinilytica</name>
    <dbReference type="NCBI Taxonomy" id="439228"/>
    <lineage>
        <taxon>Bacteria</taxon>
        <taxon>Pseudomonadati</taxon>
        <taxon>Pseudomonadota</taxon>
        <taxon>Alphaproteobacteria</taxon>
        <taxon>Sphingomonadales</taxon>
        <taxon>Sphingomonadaceae</taxon>
        <taxon>Rhizorhabdus</taxon>
    </lineage>
</organism>
<feature type="transmembrane region" description="Helical" evidence="7">
    <location>
        <begin position="284"/>
        <end position="309"/>
    </location>
</feature>
<dbReference type="EMBL" id="FUYM01000023">
    <property type="protein sequence ID" value="SKC13058.1"/>
    <property type="molecule type" value="Genomic_DNA"/>
</dbReference>
<feature type="domain" description="Major facilitator superfamily (MFS) profile" evidence="8">
    <location>
        <begin position="37"/>
        <end position="433"/>
    </location>
</feature>
<evidence type="ECO:0000256" key="2">
    <source>
        <dbReference type="ARBA" id="ARBA00022448"/>
    </source>
</evidence>
<feature type="compositionally biased region" description="Gly residues" evidence="6">
    <location>
        <begin position="1"/>
        <end position="14"/>
    </location>
</feature>
<keyword evidence="3 7" id="KW-0812">Transmembrane</keyword>
<evidence type="ECO:0000256" key="5">
    <source>
        <dbReference type="ARBA" id="ARBA00023136"/>
    </source>
</evidence>
<feature type="transmembrane region" description="Helical" evidence="7">
    <location>
        <begin position="410"/>
        <end position="430"/>
    </location>
</feature>
<dbReference type="RefSeq" id="WP_223811282.1">
    <property type="nucleotide sequence ID" value="NZ_FUYM01000023.1"/>
</dbReference>
<proteinExistence type="predicted"/>
<accession>A0A1T5GXF2</accession>
<dbReference type="InterPro" id="IPR011701">
    <property type="entry name" value="MFS"/>
</dbReference>
<keyword evidence="10" id="KW-1185">Reference proteome</keyword>
<keyword evidence="2" id="KW-0813">Transport</keyword>
<dbReference type="Gene3D" id="1.20.1250.20">
    <property type="entry name" value="MFS general substrate transporter like domains"/>
    <property type="match status" value="1"/>
</dbReference>
<dbReference type="PROSITE" id="PS50850">
    <property type="entry name" value="MFS"/>
    <property type="match status" value="1"/>
</dbReference>
<comment type="subcellular location">
    <subcellularLocation>
        <location evidence="1">Membrane</location>
        <topology evidence="1">Multi-pass membrane protein</topology>
    </subcellularLocation>
</comment>
<keyword evidence="5 7" id="KW-0472">Membrane</keyword>
<feature type="region of interest" description="Disordered" evidence="6">
    <location>
        <begin position="1"/>
        <end position="28"/>
    </location>
</feature>